<dbReference type="Gene3D" id="3.30.1330.100">
    <property type="entry name" value="CofE-like"/>
    <property type="match status" value="1"/>
</dbReference>
<evidence type="ECO:0000313" key="3">
    <source>
        <dbReference type="Proteomes" id="UP000176603"/>
    </source>
</evidence>
<protein>
    <recommendedName>
        <fullName evidence="1">Coenzyme F420:L-glutamate ligase-like domain-containing protein</fullName>
    </recommendedName>
</protein>
<dbReference type="InterPro" id="IPR002847">
    <property type="entry name" value="F420-0_gamma-glut_ligase-dom"/>
</dbReference>
<name>A0A1F7UIY0_9BACT</name>
<dbReference type="STRING" id="1802399.A3E39_02980"/>
<feature type="domain" description="Coenzyme F420:L-glutamate ligase-like" evidence="1">
    <location>
        <begin position="70"/>
        <end position="201"/>
    </location>
</feature>
<dbReference type="PANTHER" id="PTHR47917:SF1">
    <property type="entry name" value="COENZYME F420:L-GLUTAMATE LIGASE"/>
    <property type="match status" value="1"/>
</dbReference>
<gene>
    <name evidence="2" type="ORF">A3E39_02980</name>
</gene>
<dbReference type="EMBL" id="MGEH01000036">
    <property type="protein sequence ID" value="OGL78222.1"/>
    <property type="molecule type" value="Genomic_DNA"/>
</dbReference>
<dbReference type="Proteomes" id="UP000176603">
    <property type="component" value="Unassembled WGS sequence"/>
</dbReference>
<feature type="domain" description="Coenzyme F420:L-glutamate ligase-like" evidence="1">
    <location>
        <begin position="6"/>
        <end position="52"/>
    </location>
</feature>
<evidence type="ECO:0000313" key="2">
    <source>
        <dbReference type="EMBL" id="OGL78222.1"/>
    </source>
</evidence>
<dbReference type="AlphaFoldDB" id="A0A1F7UIY0"/>
<comment type="caution">
    <text evidence="2">The sequence shown here is derived from an EMBL/GenBank/DDBJ whole genome shotgun (WGS) entry which is preliminary data.</text>
</comment>
<evidence type="ECO:0000259" key="1">
    <source>
        <dbReference type="Pfam" id="PF01996"/>
    </source>
</evidence>
<organism evidence="2 3">
    <name type="scientific">Candidatus Uhrbacteria bacterium RIFCSPHIGHO2_12_FULL_60_25</name>
    <dbReference type="NCBI Taxonomy" id="1802399"/>
    <lineage>
        <taxon>Bacteria</taxon>
        <taxon>Candidatus Uhriibacteriota</taxon>
    </lineage>
</organism>
<dbReference type="SUPFAM" id="SSF144010">
    <property type="entry name" value="CofE-like"/>
    <property type="match status" value="1"/>
</dbReference>
<dbReference type="Pfam" id="PF01996">
    <property type="entry name" value="F420_ligase"/>
    <property type="match status" value="2"/>
</dbReference>
<accession>A0A1F7UIY0</accession>
<dbReference type="GO" id="GO:0052618">
    <property type="term" value="F:coenzyme F420-0:L-glutamate ligase activity"/>
    <property type="evidence" value="ECO:0007669"/>
    <property type="project" value="TreeGrafter"/>
</dbReference>
<reference evidence="2 3" key="1">
    <citation type="journal article" date="2016" name="Nat. Commun.">
        <title>Thousands of microbial genomes shed light on interconnected biogeochemical processes in an aquifer system.</title>
        <authorList>
            <person name="Anantharaman K."/>
            <person name="Brown C.T."/>
            <person name="Hug L.A."/>
            <person name="Sharon I."/>
            <person name="Castelle C.J."/>
            <person name="Probst A.J."/>
            <person name="Thomas B.C."/>
            <person name="Singh A."/>
            <person name="Wilkins M.J."/>
            <person name="Karaoz U."/>
            <person name="Brodie E.L."/>
            <person name="Williams K.H."/>
            <person name="Hubbard S.S."/>
            <person name="Banfield J.F."/>
        </authorList>
    </citation>
    <scope>NUCLEOTIDE SEQUENCE [LARGE SCALE GENOMIC DNA]</scope>
</reference>
<sequence>MKVIPIRTRMFRQGDSLEDFIVEHLARPNEGGIIAVTSKIVALSQGRVVSLTGPMEKERWIRKGSSQTLKTPWCFLTKVNGEWVANAGVDESNADGSLILLPRNIQRTAASLITRLKKRYRLQRLGVIITDTRIYPMRVGTMGVAVGYAGFAPIKNYVGMPDLFGRKLKRTQANIVNALAVAAVLVMGEGAERRPLAVIEGADVVFGGHAPSIASLTIDPRDDLYNAAYANRRRH</sequence>
<proteinExistence type="predicted"/>
<dbReference type="PANTHER" id="PTHR47917">
    <property type="match status" value="1"/>
</dbReference>